<evidence type="ECO:0000256" key="1">
    <source>
        <dbReference type="SAM" id="MobiDB-lite"/>
    </source>
</evidence>
<accession>A0A3D0ZPC8</accession>
<sequence>MAGNTETVQPVETKESYFDTHQNPLALQELRNAYKELAEETKSKEVSDGEIVTRATENKLRTLYPEGYPSDLFDKEVARMRTQLEIAHRNREEKKRIGEEETDSPTPPAPQTGYIPKRPVTNWMQEWENSRT</sequence>
<comment type="caution">
    <text evidence="2">The sequence shown here is derived from an EMBL/GenBank/DDBJ whole genome shotgun (WGS) entry which is preliminary data.</text>
</comment>
<dbReference type="AlphaFoldDB" id="A0A3D0ZPC8"/>
<feature type="compositionally biased region" description="Basic and acidic residues" evidence="1">
    <location>
        <begin position="86"/>
        <end position="99"/>
    </location>
</feature>
<name>A0A3D0ZPC8_UNCKA</name>
<reference evidence="2 3" key="1">
    <citation type="journal article" date="2018" name="Nat. Biotechnol.">
        <title>A standardized bacterial taxonomy based on genome phylogeny substantially revises the tree of life.</title>
        <authorList>
            <person name="Parks D.H."/>
            <person name="Chuvochina M."/>
            <person name="Waite D.W."/>
            <person name="Rinke C."/>
            <person name="Skarshewski A."/>
            <person name="Chaumeil P.A."/>
            <person name="Hugenholtz P."/>
        </authorList>
    </citation>
    <scope>NUCLEOTIDE SEQUENCE [LARGE SCALE GENOMIC DNA]</scope>
    <source>
        <strain evidence="2">UBA11701</strain>
    </source>
</reference>
<gene>
    <name evidence="2" type="ORF">DEP93_01530</name>
</gene>
<feature type="region of interest" description="Disordered" evidence="1">
    <location>
        <begin position="85"/>
        <end position="132"/>
    </location>
</feature>
<feature type="compositionally biased region" description="Polar residues" evidence="1">
    <location>
        <begin position="1"/>
        <end position="10"/>
    </location>
</feature>
<feature type="region of interest" description="Disordered" evidence="1">
    <location>
        <begin position="1"/>
        <end position="22"/>
    </location>
</feature>
<evidence type="ECO:0000313" key="3">
    <source>
        <dbReference type="Proteomes" id="UP000263336"/>
    </source>
</evidence>
<proteinExistence type="predicted"/>
<dbReference type="EMBL" id="DOZN01000008">
    <property type="protein sequence ID" value="HCC42130.1"/>
    <property type="molecule type" value="Genomic_DNA"/>
</dbReference>
<dbReference type="Proteomes" id="UP000263336">
    <property type="component" value="Unassembled WGS sequence"/>
</dbReference>
<protein>
    <submittedName>
        <fullName evidence="2">Uncharacterized protein</fullName>
    </submittedName>
</protein>
<evidence type="ECO:0000313" key="2">
    <source>
        <dbReference type="EMBL" id="HCC42130.1"/>
    </source>
</evidence>
<organism evidence="2 3">
    <name type="scientific">candidate division WWE3 bacterium</name>
    <dbReference type="NCBI Taxonomy" id="2053526"/>
    <lineage>
        <taxon>Bacteria</taxon>
        <taxon>Katanobacteria</taxon>
    </lineage>
</organism>